<name>A0A3M0FZ96_9FLAO</name>
<dbReference type="PANTHER" id="PTHR34322">
    <property type="entry name" value="TRANSPOSASE, Y1_TNP DOMAIN-CONTAINING"/>
    <property type="match status" value="1"/>
</dbReference>
<reference evidence="2 3" key="1">
    <citation type="submission" date="2018-10" db="EMBL/GenBank/DDBJ databases">
        <title>Dokdonia luteus sp. nov., isolated from sea water.</title>
        <authorList>
            <person name="Zhou L.Y."/>
            <person name="Du Z.J."/>
        </authorList>
    </citation>
    <scope>NUCLEOTIDE SEQUENCE [LARGE SCALE GENOMIC DNA]</scope>
    <source>
        <strain evidence="2 3">SH27</strain>
    </source>
</reference>
<comment type="caution">
    <text evidence="2">The sequence shown here is derived from an EMBL/GenBank/DDBJ whole genome shotgun (WGS) entry which is preliminary data.</text>
</comment>
<dbReference type="Proteomes" id="UP000281985">
    <property type="component" value="Unassembled WGS sequence"/>
</dbReference>
<gene>
    <name evidence="2" type="ORF">EAX61_10250</name>
</gene>
<dbReference type="GO" id="GO:0003677">
    <property type="term" value="F:DNA binding"/>
    <property type="evidence" value="ECO:0007669"/>
    <property type="project" value="InterPro"/>
</dbReference>
<organism evidence="2 3">
    <name type="scientific">Dokdonia sinensis</name>
    <dbReference type="NCBI Taxonomy" id="2479847"/>
    <lineage>
        <taxon>Bacteria</taxon>
        <taxon>Pseudomonadati</taxon>
        <taxon>Bacteroidota</taxon>
        <taxon>Flavobacteriia</taxon>
        <taxon>Flavobacteriales</taxon>
        <taxon>Flavobacteriaceae</taxon>
        <taxon>Dokdonia</taxon>
    </lineage>
</organism>
<feature type="domain" description="Transposase IS200-like" evidence="1">
    <location>
        <begin position="7"/>
        <end position="122"/>
    </location>
</feature>
<evidence type="ECO:0000259" key="1">
    <source>
        <dbReference type="SMART" id="SM01321"/>
    </source>
</evidence>
<dbReference type="Gene3D" id="3.30.70.1290">
    <property type="entry name" value="Transposase IS200-like"/>
    <property type="match status" value="1"/>
</dbReference>
<protein>
    <recommendedName>
        <fullName evidence="1">Transposase IS200-like domain-containing protein</fullName>
    </recommendedName>
</protein>
<dbReference type="GO" id="GO:0006313">
    <property type="term" value="P:DNA transposition"/>
    <property type="evidence" value="ECO:0007669"/>
    <property type="project" value="InterPro"/>
</dbReference>
<dbReference type="SMART" id="SM01321">
    <property type="entry name" value="Y1_Tnp"/>
    <property type="match status" value="1"/>
</dbReference>
<dbReference type="PANTHER" id="PTHR34322:SF2">
    <property type="entry name" value="TRANSPOSASE IS200-LIKE DOMAIN-CONTAINING PROTEIN"/>
    <property type="match status" value="1"/>
</dbReference>
<dbReference type="OrthoDB" id="9788881at2"/>
<proteinExistence type="predicted"/>
<dbReference type="GO" id="GO:0004803">
    <property type="term" value="F:transposase activity"/>
    <property type="evidence" value="ECO:0007669"/>
    <property type="project" value="InterPro"/>
</dbReference>
<accession>A0A3M0FZ96</accession>
<evidence type="ECO:0000313" key="2">
    <source>
        <dbReference type="EMBL" id="RMB57994.1"/>
    </source>
</evidence>
<evidence type="ECO:0000313" key="3">
    <source>
        <dbReference type="Proteomes" id="UP000281985"/>
    </source>
</evidence>
<dbReference type="EMBL" id="REFV01000009">
    <property type="protein sequence ID" value="RMB57994.1"/>
    <property type="molecule type" value="Genomic_DNA"/>
</dbReference>
<sequence>MKLEMLEKDLYYHIYNRGNDSEVIFRNDENKRYFLSLAAKHLDQAVSILAYCLIDNHYHFLLKIDTEEHTATQKFSNLFNAYAKAYNKRFNRTGSLFEKHFRRKKITSEAYLRNLIIYIHRNPLNHGVTPDFANFKFSSYRFCIEPLLSSPIALDKEETISYFDDLENFKFVHLRQANFRDEEGVDW</sequence>
<keyword evidence="3" id="KW-1185">Reference proteome</keyword>
<dbReference type="InterPro" id="IPR036515">
    <property type="entry name" value="Transposase_17_sf"/>
</dbReference>
<dbReference type="AlphaFoldDB" id="A0A3M0FZ96"/>
<dbReference type="InterPro" id="IPR002686">
    <property type="entry name" value="Transposase_17"/>
</dbReference>
<dbReference type="SUPFAM" id="SSF143422">
    <property type="entry name" value="Transposase IS200-like"/>
    <property type="match status" value="1"/>
</dbReference>
<dbReference type="Pfam" id="PF01797">
    <property type="entry name" value="Y1_Tnp"/>
    <property type="match status" value="1"/>
</dbReference>
<dbReference type="RefSeq" id="WP_121917597.1">
    <property type="nucleotide sequence ID" value="NZ_REFV01000009.1"/>
</dbReference>